<dbReference type="EMBL" id="WKFB01000402">
    <property type="protein sequence ID" value="KAF6724201.1"/>
    <property type="molecule type" value="Genomic_DNA"/>
</dbReference>
<evidence type="ECO:0000313" key="3">
    <source>
        <dbReference type="Proteomes" id="UP000646548"/>
    </source>
</evidence>
<name>A0A834F7Y7_ORYME</name>
<feature type="region of interest" description="Disordered" evidence="1">
    <location>
        <begin position="46"/>
        <end position="77"/>
    </location>
</feature>
<evidence type="ECO:0000313" key="2">
    <source>
        <dbReference type="EMBL" id="KAF6724201.1"/>
    </source>
</evidence>
<feature type="compositionally biased region" description="Basic and acidic residues" evidence="1">
    <location>
        <begin position="1"/>
        <end position="10"/>
    </location>
</feature>
<proteinExistence type="predicted"/>
<gene>
    <name evidence="2" type="ORF">FQA47_016233</name>
</gene>
<sequence>MLREKPDASDKLAAAPKNQQMATSDHEYAMEQDFCKSDREARAAALASRSDLQKSCSGPRWRRRELRDRTSTIGATS</sequence>
<organism evidence="2 3">
    <name type="scientific">Oryzias melastigma</name>
    <name type="common">Marine medaka</name>
    <dbReference type="NCBI Taxonomy" id="30732"/>
    <lineage>
        <taxon>Eukaryota</taxon>
        <taxon>Metazoa</taxon>
        <taxon>Chordata</taxon>
        <taxon>Craniata</taxon>
        <taxon>Vertebrata</taxon>
        <taxon>Euteleostomi</taxon>
        <taxon>Actinopterygii</taxon>
        <taxon>Neopterygii</taxon>
        <taxon>Teleostei</taxon>
        <taxon>Neoteleostei</taxon>
        <taxon>Acanthomorphata</taxon>
        <taxon>Ovalentaria</taxon>
        <taxon>Atherinomorphae</taxon>
        <taxon>Beloniformes</taxon>
        <taxon>Adrianichthyidae</taxon>
        <taxon>Oryziinae</taxon>
        <taxon>Oryzias</taxon>
    </lineage>
</organism>
<feature type="non-terminal residue" evidence="2">
    <location>
        <position position="1"/>
    </location>
</feature>
<comment type="caution">
    <text evidence="2">The sequence shown here is derived from an EMBL/GenBank/DDBJ whole genome shotgun (WGS) entry which is preliminary data.</text>
</comment>
<accession>A0A834F7Y7</accession>
<protein>
    <submittedName>
        <fullName evidence="2">Uncharacterized protein</fullName>
    </submittedName>
</protein>
<reference evidence="2" key="1">
    <citation type="journal article" name="BMC Genomics">
        <title>Long-read sequencing and de novo genome assembly of marine medaka (Oryzias melastigma).</title>
        <authorList>
            <person name="Liang P."/>
            <person name="Saqib H.S.A."/>
            <person name="Ni X."/>
            <person name="Shen Y."/>
        </authorList>
    </citation>
    <scope>NUCLEOTIDE SEQUENCE</scope>
    <source>
        <strain evidence="2">Bigg-433</strain>
    </source>
</reference>
<dbReference type="Proteomes" id="UP000646548">
    <property type="component" value="Unassembled WGS sequence"/>
</dbReference>
<dbReference type="AlphaFoldDB" id="A0A834F7Y7"/>
<evidence type="ECO:0000256" key="1">
    <source>
        <dbReference type="SAM" id="MobiDB-lite"/>
    </source>
</evidence>
<feature type="region of interest" description="Disordered" evidence="1">
    <location>
        <begin position="1"/>
        <end position="24"/>
    </location>
</feature>